<dbReference type="PANTHER" id="PTHR43433:SF10">
    <property type="entry name" value="AB HYDROLASE-1 DOMAIN-CONTAINING PROTEIN"/>
    <property type="match status" value="1"/>
</dbReference>
<organism evidence="2 3">
    <name type="scientific">Melanomma pulvis-pyrius CBS 109.77</name>
    <dbReference type="NCBI Taxonomy" id="1314802"/>
    <lineage>
        <taxon>Eukaryota</taxon>
        <taxon>Fungi</taxon>
        <taxon>Dikarya</taxon>
        <taxon>Ascomycota</taxon>
        <taxon>Pezizomycotina</taxon>
        <taxon>Dothideomycetes</taxon>
        <taxon>Pleosporomycetidae</taxon>
        <taxon>Pleosporales</taxon>
        <taxon>Melanommataceae</taxon>
        <taxon>Melanomma</taxon>
    </lineage>
</organism>
<dbReference type="GO" id="GO:0016787">
    <property type="term" value="F:hydrolase activity"/>
    <property type="evidence" value="ECO:0007669"/>
    <property type="project" value="UniProtKB-KW"/>
</dbReference>
<dbReference type="Pfam" id="PF12697">
    <property type="entry name" value="Abhydrolase_6"/>
    <property type="match status" value="1"/>
</dbReference>
<feature type="domain" description="AB hydrolase-1" evidence="1">
    <location>
        <begin position="42"/>
        <end position="278"/>
    </location>
</feature>
<dbReference type="InterPro" id="IPR000073">
    <property type="entry name" value="AB_hydrolase_1"/>
</dbReference>
<gene>
    <name evidence="2" type="ORF">K505DRAFT_419322</name>
</gene>
<proteinExistence type="predicted"/>
<dbReference type="Gene3D" id="3.40.50.1820">
    <property type="entry name" value="alpha/beta hydrolase"/>
    <property type="match status" value="1"/>
</dbReference>
<dbReference type="EMBL" id="MU002033">
    <property type="protein sequence ID" value="KAF2791180.1"/>
    <property type="molecule type" value="Genomic_DNA"/>
</dbReference>
<keyword evidence="3" id="KW-1185">Reference proteome</keyword>
<accession>A0A6A6X3V5</accession>
<evidence type="ECO:0000313" key="3">
    <source>
        <dbReference type="Proteomes" id="UP000799757"/>
    </source>
</evidence>
<dbReference type="InterPro" id="IPR029058">
    <property type="entry name" value="AB_hydrolase_fold"/>
</dbReference>
<evidence type="ECO:0000259" key="1">
    <source>
        <dbReference type="Pfam" id="PF12697"/>
    </source>
</evidence>
<dbReference type="Proteomes" id="UP000799757">
    <property type="component" value="Unassembled WGS sequence"/>
</dbReference>
<keyword evidence="2" id="KW-0378">Hydrolase</keyword>
<dbReference type="OrthoDB" id="294702at2759"/>
<reference evidence="2" key="1">
    <citation type="journal article" date="2020" name="Stud. Mycol.">
        <title>101 Dothideomycetes genomes: a test case for predicting lifestyles and emergence of pathogens.</title>
        <authorList>
            <person name="Haridas S."/>
            <person name="Albert R."/>
            <person name="Binder M."/>
            <person name="Bloem J."/>
            <person name="Labutti K."/>
            <person name="Salamov A."/>
            <person name="Andreopoulos B."/>
            <person name="Baker S."/>
            <person name="Barry K."/>
            <person name="Bills G."/>
            <person name="Bluhm B."/>
            <person name="Cannon C."/>
            <person name="Castanera R."/>
            <person name="Culley D."/>
            <person name="Daum C."/>
            <person name="Ezra D."/>
            <person name="Gonzalez J."/>
            <person name="Henrissat B."/>
            <person name="Kuo A."/>
            <person name="Liang C."/>
            <person name="Lipzen A."/>
            <person name="Lutzoni F."/>
            <person name="Magnuson J."/>
            <person name="Mondo S."/>
            <person name="Nolan M."/>
            <person name="Ohm R."/>
            <person name="Pangilinan J."/>
            <person name="Park H.-J."/>
            <person name="Ramirez L."/>
            <person name="Alfaro M."/>
            <person name="Sun H."/>
            <person name="Tritt A."/>
            <person name="Yoshinaga Y."/>
            <person name="Zwiers L.-H."/>
            <person name="Turgeon B."/>
            <person name="Goodwin S."/>
            <person name="Spatafora J."/>
            <person name="Crous P."/>
            <person name="Grigoriev I."/>
        </authorList>
    </citation>
    <scope>NUCLEOTIDE SEQUENCE</scope>
    <source>
        <strain evidence="2">CBS 109.77</strain>
    </source>
</reference>
<name>A0A6A6X3V5_9PLEO</name>
<evidence type="ECO:0000313" key="2">
    <source>
        <dbReference type="EMBL" id="KAF2791180.1"/>
    </source>
</evidence>
<dbReference type="InterPro" id="IPR050471">
    <property type="entry name" value="AB_hydrolase"/>
</dbReference>
<dbReference type="SUPFAM" id="SSF53474">
    <property type="entry name" value="alpha/beta-Hydrolases"/>
    <property type="match status" value="1"/>
</dbReference>
<protein>
    <submittedName>
        <fullName evidence="2">Alpha/beta-hydrolase</fullName>
    </submittedName>
</protein>
<sequence length="284" mass="31029">MHEDECITLPGGRTLSYAIYGSLSPHATVFYFHSYPSSRLEGRLWHSAASNLGIRLIVPDRPGMGNSTFQSNRTLLDWPNDVLALADNMKIQRFFAMGMSGGGPYALVCANAIAHERLVGVSVVSGLYPMSLGSAGMMMGARVLLWVAPWVPGLVGSLLDYAMGTAARNEDPKVFENLFMKEISSRPEVDQQVMRDEKNKSGVIEGTREGLRQGGQGAAWEAKLFGSDWGFQLEDIDAVVPVTLWHGTLDINSPVIMAFKAKKMVEGAKLKIQDGEGHYQLHIG</sequence>
<dbReference type="AlphaFoldDB" id="A0A6A6X3V5"/>
<dbReference type="PANTHER" id="PTHR43433">
    <property type="entry name" value="HYDROLASE, ALPHA/BETA FOLD FAMILY PROTEIN"/>
    <property type="match status" value="1"/>
</dbReference>